<dbReference type="AlphaFoldDB" id="A0A9J7K2I8"/>
<reference evidence="2" key="2">
    <citation type="journal article" date="2020" name="Biotechnol. Bioeng.">
        <title>Chromosome-scale scaffolds for the Chinese hamster reference genome assembly to facilitate the study of the CHO epigenome.</title>
        <authorList>
            <person name="Hilliard W."/>
            <person name="MacDonald M."/>
            <person name="Lee K.H."/>
        </authorList>
    </citation>
    <scope>NUCLEOTIDE SEQUENCE [LARGE SCALE GENOMIC DNA]</scope>
    <source>
        <strain evidence="2">17A/GY</strain>
    </source>
</reference>
<gene>
    <name evidence="3 4" type="primary">Znf146</name>
</gene>
<sequence>MPRGKCSPRPGLAEERGSGAADDRRPAGLAWQRRGDFWERSPVRPLAGWLVGWLAGSPSSAQTRGRQWTFWSLSAGQRGLGSTWRGRRRWAVGVRAAGAEPEGGKQLTST</sequence>
<protein>
    <submittedName>
        <fullName evidence="3 4">Zinc finger protein OZF isoform X3</fullName>
    </submittedName>
</protein>
<evidence type="ECO:0000313" key="4">
    <source>
        <dbReference type="RefSeq" id="XP_027288371.1"/>
    </source>
</evidence>
<organism evidence="2 3">
    <name type="scientific">Cricetulus griseus</name>
    <name type="common">Chinese hamster</name>
    <name type="synonym">Cricetulus barabensis griseus</name>
    <dbReference type="NCBI Taxonomy" id="10029"/>
    <lineage>
        <taxon>Eukaryota</taxon>
        <taxon>Metazoa</taxon>
        <taxon>Chordata</taxon>
        <taxon>Craniata</taxon>
        <taxon>Vertebrata</taxon>
        <taxon>Euteleostomi</taxon>
        <taxon>Mammalia</taxon>
        <taxon>Eutheria</taxon>
        <taxon>Euarchontoglires</taxon>
        <taxon>Glires</taxon>
        <taxon>Rodentia</taxon>
        <taxon>Myomorpha</taxon>
        <taxon>Muroidea</taxon>
        <taxon>Cricetidae</taxon>
        <taxon>Cricetinae</taxon>
        <taxon>Cricetulus</taxon>
    </lineage>
</organism>
<keyword evidence="2" id="KW-1185">Reference proteome</keyword>
<dbReference type="RefSeq" id="XP_027288370.1">
    <property type="nucleotide sequence ID" value="XM_027432569.2"/>
</dbReference>
<dbReference type="GeneID" id="100753826"/>
<evidence type="ECO:0000256" key="1">
    <source>
        <dbReference type="SAM" id="MobiDB-lite"/>
    </source>
</evidence>
<reference evidence="2" key="1">
    <citation type="journal article" date="2018" name="Biotechnol. Bioeng.">
        <title>A reference genome of the Chinese hamster based on a hybrid assembly strategy.</title>
        <authorList>
            <person name="Rupp O."/>
            <person name="MacDonald M.L."/>
            <person name="Li S."/>
            <person name="Dhiman H."/>
            <person name="Polson S."/>
            <person name="Griep S."/>
            <person name="Heffner K."/>
            <person name="Hernandez I."/>
            <person name="Brinkrolf K."/>
            <person name="Jadhav V."/>
            <person name="Samoudi M."/>
            <person name="Hao H."/>
            <person name="Kingham B."/>
            <person name="Goesmann A."/>
            <person name="Betenbaugh M.J."/>
            <person name="Lewis N.E."/>
            <person name="Borth N."/>
            <person name="Lee K.H."/>
        </authorList>
    </citation>
    <scope>NUCLEOTIDE SEQUENCE [LARGE SCALE GENOMIC DNA]</scope>
    <source>
        <strain evidence="2">17A/GY</strain>
    </source>
</reference>
<evidence type="ECO:0000313" key="2">
    <source>
        <dbReference type="Proteomes" id="UP001108280"/>
    </source>
</evidence>
<reference evidence="3 4" key="3">
    <citation type="submission" date="2025-04" db="UniProtKB">
        <authorList>
            <consortium name="RefSeq"/>
        </authorList>
    </citation>
    <scope>IDENTIFICATION</scope>
    <source>
        <strain evidence="3 4">17A/GY</strain>
        <tissue evidence="3 4">Liver</tissue>
    </source>
</reference>
<accession>A0A9J7K2I8</accession>
<dbReference type="Proteomes" id="UP001108280">
    <property type="component" value="Chromosome 9"/>
</dbReference>
<feature type="compositionally biased region" description="Basic and acidic residues" evidence="1">
    <location>
        <begin position="12"/>
        <end position="26"/>
    </location>
</feature>
<dbReference type="RefSeq" id="XP_027288371.1">
    <property type="nucleotide sequence ID" value="XM_027432570.2"/>
</dbReference>
<feature type="region of interest" description="Disordered" evidence="1">
    <location>
        <begin position="1"/>
        <end position="27"/>
    </location>
</feature>
<name>A0A9J7K2I8_CRIGR</name>
<evidence type="ECO:0000313" key="3">
    <source>
        <dbReference type="RefSeq" id="XP_027288370.1"/>
    </source>
</evidence>
<dbReference type="CTD" id="7705"/>
<proteinExistence type="predicted"/>